<dbReference type="Gene3D" id="3.40.50.1110">
    <property type="entry name" value="SGNH hydrolase"/>
    <property type="match status" value="1"/>
</dbReference>
<evidence type="ECO:0000313" key="2">
    <source>
        <dbReference type="EMBL" id="GBG10376.1"/>
    </source>
</evidence>
<organism evidence="2 3">
    <name type="scientific">Paenibacillus agaridevorans</name>
    <dbReference type="NCBI Taxonomy" id="171404"/>
    <lineage>
        <taxon>Bacteria</taxon>
        <taxon>Bacillati</taxon>
        <taxon>Bacillota</taxon>
        <taxon>Bacilli</taxon>
        <taxon>Bacillales</taxon>
        <taxon>Paenibacillaceae</taxon>
        <taxon>Paenibacillus</taxon>
    </lineage>
</organism>
<comment type="caution">
    <text evidence="2">The sequence shown here is derived from an EMBL/GenBank/DDBJ whole genome shotgun (WGS) entry which is preliminary data.</text>
</comment>
<dbReference type="SUPFAM" id="SSF52266">
    <property type="entry name" value="SGNH hydrolase"/>
    <property type="match status" value="1"/>
</dbReference>
<feature type="domain" description="SGNH hydrolase-type esterase" evidence="1">
    <location>
        <begin position="141"/>
        <end position="320"/>
    </location>
</feature>
<dbReference type="InterPro" id="IPR036514">
    <property type="entry name" value="SGNH_hydro_sf"/>
</dbReference>
<dbReference type="GO" id="GO:0004622">
    <property type="term" value="F:phosphatidylcholine lysophospholipase activity"/>
    <property type="evidence" value="ECO:0007669"/>
    <property type="project" value="TreeGrafter"/>
</dbReference>
<dbReference type="PANTHER" id="PTHR30383">
    <property type="entry name" value="THIOESTERASE 1/PROTEASE 1/LYSOPHOSPHOLIPASE L1"/>
    <property type="match status" value="1"/>
</dbReference>
<reference evidence="2 3" key="1">
    <citation type="submission" date="2017-08" db="EMBL/GenBank/DDBJ databases">
        <title>Substantial Increase in Enzyme Production by Combined Drug-Resistance Mutations in Paenibacillus agaridevorans.</title>
        <authorList>
            <person name="Tanaka Y."/>
            <person name="Funane K."/>
            <person name="Hosaka T."/>
            <person name="Shiwa Y."/>
            <person name="Fujita N."/>
            <person name="Miyazaki T."/>
            <person name="Yoshikawa H."/>
            <person name="Murakami K."/>
            <person name="Kasahara K."/>
            <person name="Inaoka T."/>
            <person name="Hiraga Y."/>
            <person name="Ochi K."/>
        </authorList>
    </citation>
    <scope>NUCLEOTIDE SEQUENCE [LARGE SCALE GENOMIC DNA]</scope>
    <source>
        <strain evidence="2 3">T-3040</strain>
    </source>
</reference>
<gene>
    <name evidence="2" type="ORF">PAT3040_05107</name>
</gene>
<dbReference type="EMBL" id="BDQX01000317">
    <property type="protein sequence ID" value="GBG10376.1"/>
    <property type="molecule type" value="Genomic_DNA"/>
</dbReference>
<dbReference type="InterPro" id="IPR051532">
    <property type="entry name" value="Ester_Hydrolysis_Enzymes"/>
</dbReference>
<proteinExistence type="predicted"/>
<protein>
    <recommendedName>
        <fullName evidence="1">SGNH hydrolase-type esterase domain-containing protein</fullName>
    </recommendedName>
</protein>
<dbReference type="Proteomes" id="UP000245202">
    <property type="component" value="Unassembled WGS sequence"/>
</dbReference>
<sequence length="333" mass="37128">MTNKQLAETFVFMKEEALPLRFKPLAGESTAMRNRSRKDLADTIHYEEGKDYIVDYEEGTIRRANGSRIPDGSLHPMYGVSGFDHNRYSDFSNQAYTVYLDYSTESVTEDRSLTTEDIERSGLLRRLVGKLEAGEEAVYVVYGDSISTGGEASEEGLAYFGRIRDTLLNLYKEGRIRIANKAIGGEDTSGGVRRVASDVVPLNADLVSIGYGMNDQNKQADGHTTTLEDFEKNLRFMIDTIRNAGDSDILLVTPCEPNPNWQHTSGKTALYADVIRRLGDEYGIGVLDAHATWAAELAAGKTHESLLLNNINHPNDYGHWIYSKALSPMLKKR</sequence>
<dbReference type="AlphaFoldDB" id="A0A2R5EUL1"/>
<dbReference type="InterPro" id="IPR013830">
    <property type="entry name" value="SGNH_hydro"/>
</dbReference>
<accession>A0A2R5EUL1</accession>
<dbReference type="RefSeq" id="WP_108994888.1">
    <property type="nucleotide sequence ID" value="NZ_BDQX01000317.1"/>
</dbReference>
<evidence type="ECO:0000313" key="3">
    <source>
        <dbReference type="Proteomes" id="UP000245202"/>
    </source>
</evidence>
<dbReference type="Pfam" id="PF13472">
    <property type="entry name" value="Lipase_GDSL_2"/>
    <property type="match status" value="1"/>
</dbReference>
<keyword evidence="3" id="KW-1185">Reference proteome</keyword>
<evidence type="ECO:0000259" key="1">
    <source>
        <dbReference type="Pfam" id="PF13472"/>
    </source>
</evidence>
<name>A0A2R5EUL1_9BACL</name>
<dbReference type="PANTHER" id="PTHR30383:SF5">
    <property type="entry name" value="SGNH HYDROLASE-TYPE ESTERASE DOMAIN-CONTAINING PROTEIN"/>
    <property type="match status" value="1"/>
</dbReference>